<evidence type="ECO:0000259" key="5">
    <source>
        <dbReference type="SMART" id="SM00159"/>
    </source>
</evidence>
<accession>A0A9Q3WR89</accession>
<dbReference type="InterPro" id="IPR001759">
    <property type="entry name" value="PTX_dom"/>
</dbReference>
<organism evidence="7 8">
    <name type="scientific">Ruegeria pomeroyi</name>
    <dbReference type="NCBI Taxonomy" id="89184"/>
    <lineage>
        <taxon>Bacteria</taxon>
        <taxon>Pseudomonadati</taxon>
        <taxon>Pseudomonadota</taxon>
        <taxon>Alphaproteobacteria</taxon>
        <taxon>Rhodobacterales</taxon>
        <taxon>Roseobacteraceae</taxon>
        <taxon>Ruegeria</taxon>
    </lineage>
</organism>
<evidence type="ECO:0000313" key="8">
    <source>
        <dbReference type="Proteomes" id="UP000813672"/>
    </source>
</evidence>
<evidence type="ECO:0000256" key="2">
    <source>
        <dbReference type="ARBA" id="ARBA00009490"/>
    </source>
</evidence>
<dbReference type="GO" id="GO:0008270">
    <property type="term" value="F:zinc ion binding"/>
    <property type="evidence" value="ECO:0007669"/>
    <property type="project" value="InterPro"/>
</dbReference>
<dbReference type="PRINTS" id="PR00313">
    <property type="entry name" value="CABNDNGRPT"/>
</dbReference>
<feature type="region of interest" description="Disordered" evidence="4">
    <location>
        <begin position="592"/>
        <end position="636"/>
    </location>
</feature>
<evidence type="ECO:0000259" key="6">
    <source>
        <dbReference type="SMART" id="SM00235"/>
    </source>
</evidence>
<evidence type="ECO:0000256" key="4">
    <source>
        <dbReference type="SAM" id="MobiDB-lite"/>
    </source>
</evidence>
<dbReference type="SUPFAM" id="SSF49899">
    <property type="entry name" value="Concanavalin A-like lectins/glucanases"/>
    <property type="match status" value="1"/>
</dbReference>
<dbReference type="EMBL" id="JAGQAF010000020">
    <property type="protein sequence ID" value="MCE8540094.1"/>
    <property type="molecule type" value="Genomic_DNA"/>
</dbReference>
<dbReference type="AlphaFoldDB" id="A0A9Q3WR89"/>
<dbReference type="PROSITE" id="PS00330">
    <property type="entry name" value="HEMOLYSIN_CALCIUM"/>
    <property type="match status" value="4"/>
</dbReference>
<dbReference type="GO" id="GO:0005509">
    <property type="term" value="F:calcium ion binding"/>
    <property type="evidence" value="ECO:0007669"/>
    <property type="project" value="InterPro"/>
</dbReference>
<feature type="compositionally biased region" description="Low complexity" evidence="4">
    <location>
        <begin position="621"/>
        <end position="634"/>
    </location>
</feature>
<dbReference type="RefSeq" id="WP_234222029.1">
    <property type="nucleotide sequence ID" value="NZ_JAGQAF010000020.1"/>
</dbReference>
<reference evidence="7" key="1">
    <citation type="journal article" date="2021" name="Environ. Microbiol.">
        <title>Cryptic niche differentiation of novel sediment ecotypes of Rugeria pomeroyi correlates with nitrate respiration.</title>
        <authorList>
            <person name="Lin X."/>
            <person name="McNichol J."/>
            <person name="Chu X."/>
            <person name="Qian Y."/>
            <person name="Luo H."/>
        </authorList>
    </citation>
    <scope>NUCLEOTIDE SEQUENCE</scope>
    <source>
        <strain evidence="7">SZCCDBB064</strain>
    </source>
</reference>
<comment type="subcellular location">
    <subcellularLocation>
        <location evidence="1">Secreted</location>
    </subcellularLocation>
</comment>
<keyword evidence="3" id="KW-0964">Secreted</keyword>
<dbReference type="InterPro" id="IPR001343">
    <property type="entry name" value="Hemolysn_Ca-bd"/>
</dbReference>
<dbReference type="Gene3D" id="3.40.390.10">
    <property type="entry name" value="Collagenase (Catalytic Domain)"/>
    <property type="match status" value="1"/>
</dbReference>
<dbReference type="Pfam" id="PF00354">
    <property type="entry name" value="Pentaxin"/>
    <property type="match status" value="1"/>
</dbReference>
<dbReference type="InterPro" id="IPR013320">
    <property type="entry name" value="ConA-like_dom_sf"/>
</dbReference>
<dbReference type="SUPFAM" id="SSF55486">
    <property type="entry name" value="Metalloproteases ('zincins'), catalytic domain"/>
    <property type="match status" value="1"/>
</dbReference>
<evidence type="ECO:0000256" key="1">
    <source>
        <dbReference type="ARBA" id="ARBA00004613"/>
    </source>
</evidence>
<feature type="domain" description="Pentraxin (PTX)" evidence="5">
    <location>
        <begin position="367"/>
        <end position="568"/>
    </location>
</feature>
<sequence>MCANVVASGTSTDEFDAWLWSLKWADSHLTFAFPDAPTYYGYTVGTDGPFQAFNDVQKAATRMIFAEVASFTTLTFSELPGDGTGAKAVFALHSEVGNFGAFARVPGTNEQAGDTVYASPEVDNPISGNEAYLYILHELGHAFGLEHGHEYPAFKAFGLDSQNYTTVTYTDFFEDTQGTFDGGPVDWAQTFPILDIAALQFLYGANYATTGEVWSGNSVYTFDTATGEMSINGTGQGAPAGNRIFRTIWDGDGEDTYDLSNYTTNLKIDLAPGEFSIFDDAQLADLNGKTGARVPADFNVANARLFENDTRSLIEHAKGGTGNDRIVGNQAANRIESGAGDDTVMGAGGNDTLLGGEDADLLLGDGNFDMVRLNYGTPSDQSVSVAGFAMPAGDLTVDWLFRSDAHPFSGRFQSFLSYAVPGSFNELLVGLGTDGEIELYYNDQFVDTGVDGRGLFDGDLHRMSLVVDAGANSTVTLYVDGVVLASTTFPTGAVTTGGTLVFGQDQDSLGGGFDGAQSLTGRLGDIRVFDVARTADAIRADAFTEVSAAAVPNLKAHWSVDAANSQFVNLVSPGTPVLVTAGAVEFIADGTGGNDEIAGNDGNDTLRGGVGDDTLDGGNGNDTLDGGSGNDTLTGGLGGDVMEGGTGNDYYYVDNVGDVITETSGQGTGDHVAVRRLSSFELTAGTDIEILSTTNSGGSTAISLFGNELSQTIVGNDGANTLGDGGGAGADILHGRGGNDIYRVYNAGTQVFESSSQGANDRLAAGVDYVLADGVFIELLTTTSRFATYSRNIEGNTSQQTVIGNDGKNYLGDGGGSAANGDTLIGGRGNDVYIVRSAGTTVVEAVGEGTFDRVSTSKDFTLAAGSEVESINTTSRLGTSNLSLTGNELGQWIQGNGGNNRIDGKEGTDEMSGEGGNDTFVFSTALGAGNIDTIRDY</sequence>
<dbReference type="Proteomes" id="UP000813672">
    <property type="component" value="Unassembled WGS sequence"/>
</dbReference>
<dbReference type="InterPro" id="IPR018511">
    <property type="entry name" value="Hemolysin-typ_Ca-bd_CS"/>
</dbReference>
<dbReference type="PANTHER" id="PTHR38340">
    <property type="entry name" value="S-LAYER PROTEIN"/>
    <property type="match status" value="1"/>
</dbReference>
<dbReference type="PRINTS" id="PR00895">
    <property type="entry name" value="PENTAXIN"/>
</dbReference>
<evidence type="ECO:0000313" key="7">
    <source>
        <dbReference type="EMBL" id="MCE8540094.1"/>
    </source>
</evidence>
<feature type="region of interest" description="Disordered" evidence="4">
    <location>
        <begin position="895"/>
        <end position="917"/>
    </location>
</feature>
<dbReference type="GO" id="GO:0008237">
    <property type="term" value="F:metallopeptidase activity"/>
    <property type="evidence" value="ECO:0007669"/>
    <property type="project" value="InterPro"/>
</dbReference>
<dbReference type="Gene3D" id="2.150.10.10">
    <property type="entry name" value="Serralysin-like metalloprotease, C-terminal"/>
    <property type="match status" value="3"/>
</dbReference>
<dbReference type="InterPro" id="IPR024079">
    <property type="entry name" value="MetalloPept_cat_dom_sf"/>
</dbReference>
<proteinExistence type="inferred from homology"/>
<dbReference type="Gene3D" id="2.60.120.200">
    <property type="match status" value="1"/>
</dbReference>
<dbReference type="SMART" id="SM00159">
    <property type="entry name" value="PTX"/>
    <property type="match status" value="1"/>
</dbReference>
<dbReference type="InterPro" id="IPR050557">
    <property type="entry name" value="RTX_toxin/Mannuronan_C5-epim"/>
</dbReference>
<feature type="non-terminal residue" evidence="7">
    <location>
        <position position="937"/>
    </location>
</feature>
<dbReference type="PANTHER" id="PTHR38340:SF1">
    <property type="entry name" value="S-LAYER PROTEIN"/>
    <property type="match status" value="1"/>
</dbReference>
<evidence type="ECO:0000256" key="3">
    <source>
        <dbReference type="ARBA" id="ARBA00022525"/>
    </source>
</evidence>
<comment type="similarity">
    <text evidence="2">Belongs to the peptidase M10B family.</text>
</comment>
<name>A0A9Q3WR89_9RHOB</name>
<dbReference type="Pfam" id="PF00353">
    <property type="entry name" value="HemolysinCabind"/>
    <property type="match status" value="6"/>
</dbReference>
<dbReference type="GO" id="GO:0006508">
    <property type="term" value="P:proteolysis"/>
    <property type="evidence" value="ECO:0007669"/>
    <property type="project" value="InterPro"/>
</dbReference>
<comment type="caution">
    <text evidence="7">The sequence shown here is derived from an EMBL/GenBank/DDBJ whole genome shotgun (WGS) entry which is preliminary data.</text>
</comment>
<dbReference type="SMART" id="SM00235">
    <property type="entry name" value="ZnMc"/>
    <property type="match status" value="1"/>
</dbReference>
<protein>
    <submittedName>
        <fullName evidence="7">M10 family metallopeptidase C-terminal domain-containing protein</fullName>
    </submittedName>
</protein>
<gene>
    <name evidence="7" type="ORF">KBY27_21740</name>
</gene>
<dbReference type="GO" id="GO:0005615">
    <property type="term" value="C:extracellular space"/>
    <property type="evidence" value="ECO:0007669"/>
    <property type="project" value="InterPro"/>
</dbReference>
<dbReference type="SUPFAM" id="SSF51120">
    <property type="entry name" value="beta-Roll"/>
    <property type="match status" value="3"/>
</dbReference>
<dbReference type="InterPro" id="IPR006026">
    <property type="entry name" value="Peptidase_Metallo"/>
</dbReference>
<feature type="domain" description="Peptidase metallopeptidase" evidence="6">
    <location>
        <begin position="20"/>
        <end position="178"/>
    </location>
</feature>
<dbReference type="InterPro" id="IPR011049">
    <property type="entry name" value="Serralysin-like_metalloprot_C"/>
</dbReference>